<dbReference type="InterPro" id="IPR022789">
    <property type="entry name" value="ParD"/>
</dbReference>
<protein>
    <recommendedName>
        <fullName evidence="4">DUF1778 domain-containing protein</fullName>
    </recommendedName>
</protein>
<reference evidence="2 3" key="1">
    <citation type="submission" date="2018-05" db="EMBL/GenBank/DDBJ databases">
        <title>A metagenomic window into the 2 km-deep terrestrial subsurface aquifer revealed taxonomically and functionally diverse microbial community comprising novel uncultured bacterial lineages.</title>
        <authorList>
            <person name="Kadnikov V.V."/>
            <person name="Mardanov A.V."/>
            <person name="Beletsky A.V."/>
            <person name="Banks D."/>
            <person name="Pimenov N.V."/>
            <person name="Frank Y.A."/>
            <person name="Karnachuk O.V."/>
            <person name="Ravin N.V."/>
        </authorList>
    </citation>
    <scope>NUCLEOTIDE SEQUENCE [LARGE SCALE GENOMIC DNA]</scope>
    <source>
        <strain evidence="2">BY5</strain>
    </source>
</reference>
<name>A0A367ZD13_9BACT</name>
<keyword evidence="1" id="KW-1277">Toxin-antitoxin system</keyword>
<sequence length="82" mass="9558">MDMTATKKRERLTIDISTDEHRKIKAYAAIRGQTLREFILGSIKAQMERDEEEADLRLLTTKPTECLRELWDNDRDGAYDGL</sequence>
<dbReference type="GO" id="GO:0006355">
    <property type="term" value="P:regulation of DNA-templated transcription"/>
    <property type="evidence" value="ECO:0007669"/>
    <property type="project" value="InterPro"/>
</dbReference>
<evidence type="ECO:0008006" key="4">
    <source>
        <dbReference type="Google" id="ProtNLM"/>
    </source>
</evidence>
<dbReference type="Gene3D" id="6.10.180.10">
    <property type="entry name" value="Antitoxin ParD"/>
    <property type="match status" value="1"/>
</dbReference>
<dbReference type="EMBL" id="QOQW01000036">
    <property type="protein sequence ID" value="RCK75986.1"/>
    <property type="molecule type" value="Genomic_DNA"/>
</dbReference>
<dbReference type="InterPro" id="IPR038296">
    <property type="entry name" value="ParD_sf"/>
</dbReference>
<dbReference type="Pfam" id="PF09386">
    <property type="entry name" value="ParD"/>
    <property type="match status" value="1"/>
</dbReference>
<accession>A0A367ZD13</accession>
<evidence type="ECO:0000256" key="1">
    <source>
        <dbReference type="ARBA" id="ARBA00022649"/>
    </source>
</evidence>
<comment type="caution">
    <text evidence="2">The sequence shown here is derived from an EMBL/GenBank/DDBJ whole genome shotgun (WGS) entry which is preliminary data.</text>
</comment>
<gene>
    <name evidence="2" type="ORF">OZSIB_3333</name>
</gene>
<evidence type="ECO:0000313" key="3">
    <source>
        <dbReference type="Proteomes" id="UP000252355"/>
    </source>
</evidence>
<dbReference type="InterPro" id="IPR010985">
    <property type="entry name" value="Ribbon_hlx_hlx"/>
</dbReference>
<dbReference type="SUPFAM" id="SSF47598">
    <property type="entry name" value="Ribbon-helix-helix"/>
    <property type="match status" value="1"/>
</dbReference>
<dbReference type="Proteomes" id="UP000252355">
    <property type="component" value="Unassembled WGS sequence"/>
</dbReference>
<dbReference type="AlphaFoldDB" id="A0A367ZD13"/>
<organism evidence="2 3">
    <name type="scientific">Candidatus Ozemobacter sibiricus</name>
    <dbReference type="NCBI Taxonomy" id="2268124"/>
    <lineage>
        <taxon>Bacteria</taxon>
        <taxon>Candidatus Ozemobacteria</taxon>
        <taxon>Candidatus Ozemobacterales</taxon>
        <taxon>Candidatus Ozemobacteraceae</taxon>
        <taxon>Candidatus Ozemobacter</taxon>
    </lineage>
</organism>
<proteinExistence type="predicted"/>
<evidence type="ECO:0000313" key="2">
    <source>
        <dbReference type="EMBL" id="RCK75986.1"/>
    </source>
</evidence>